<accession>A0AA38GDL1</accession>
<comment type="caution">
    <text evidence="1">The sequence shown here is derived from an EMBL/GenBank/DDBJ whole genome shotgun (WGS) entry which is preliminary data.</text>
</comment>
<dbReference type="EMBL" id="JAHRHJ020000004">
    <property type="protein sequence ID" value="KAH9319724.1"/>
    <property type="molecule type" value="Genomic_DNA"/>
</dbReference>
<evidence type="ECO:0000313" key="1">
    <source>
        <dbReference type="EMBL" id="KAH9319724.1"/>
    </source>
</evidence>
<sequence length="149" mass="15691">GFGYVVPQIDDLLDEENSDISELVEGSLGLQSPIVYASDHSVYPLPIPGSEVLGSSVDRLVWGMGSSCLKTQERGTVRTAIISKIELGGSAFKIRDVNGMLTDGGGVLTVGVAPHAIRVGYSGTTYLSTSYLNSYGMTLINPDFGTVVC</sequence>
<protein>
    <submittedName>
        <fullName evidence="1">Uncharacterized protein</fullName>
    </submittedName>
</protein>
<dbReference type="Proteomes" id="UP000824469">
    <property type="component" value="Unassembled WGS sequence"/>
</dbReference>
<gene>
    <name evidence="1" type="ORF">KI387_021493</name>
</gene>
<organism evidence="1 2">
    <name type="scientific">Taxus chinensis</name>
    <name type="common">Chinese yew</name>
    <name type="synonym">Taxus wallichiana var. chinensis</name>
    <dbReference type="NCBI Taxonomy" id="29808"/>
    <lineage>
        <taxon>Eukaryota</taxon>
        <taxon>Viridiplantae</taxon>
        <taxon>Streptophyta</taxon>
        <taxon>Embryophyta</taxon>
        <taxon>Tracheophyta</taxon>
        <taxon>Spermatophyta</taxon>
        <taxon>Pinopsida</taxon>
        <taxon>Pinidae</taxon>
        <taxon>Conifers II</taxon>
        <taxon>Cupressales</taxon>
        <taxon>Taxaceae</taxon>
        <taxon>Taxus</taxon>
    </lineage>
</organism>
<keyword evidence="2" id="KW-1185">Reference proteome</keyword>
<name>A0AA38GDL1_TAXCH</name>
<proteinExistence type="predicted"/>
<dbReference type="AlphaFoldDB" id="A0AA38GDL1"/>
<evidence type="ECO:0000313" key="2">
    <source>
        <dbReference type="Proteomes" id="UP000824469"/>
    </source>
</evidence>
<feature type="non-terminal residue" evidence="1">
    <location>
        <position position="1"/>
    </location>
</feature>
<reference evidence="1 2" key="1">
    <citation type="journal article" date="2021" name="Nat. Plants">
        <title>The Taxus genome provides insights into paclitaxel biosynthesis.</title>
        <authorList>
            <person name="Xiong X."/>
            <person name="Gou J."/>
            <person name="Liao Q."/>
            <person name="Li Y."/>
            <person name="Zhou Q."/>
            <person name="Bi G."/>
            <person name="Li C."/>
            <person name="Du R."/>
            <person name="Wang X."/>
            <person name="Sun T."/>
            <person name="Guo L."/>
            <person name="Liang H."/>
            <person name="Lu P."/>
            <person name="Wu Y."/>
            <person name="Zhang Z."/>
            <person name="Ro D.K."/>
            <person name="Shang Y."/>
            <person name="Huang S."/>
            <person name="Yan J."/>
        </authorList>
    </citation>
    <scope>NUCLEOTIDE SEQUENCE [LARGE SCALE GENOMIC DNA]</scope>
    <source>
        <strain evidence="1">Ta-2019</strain>
    </source>
</reference>